<sequence>MSITNLVQSTGVVAVTICALLTASVTSVSAAPWATAGPCPDIEVVFARGTGQPPGVGDVGQMFVDSLRSKVGEKSMNVYGVNYPASTDFSTAMVGIDDAGSHIEHMAAGCPNTRMVLGGFSQGAAVIGFVTSDTIPDGAPSDAPKPMPLDVANHVAAVVLFGMPSESLMHSIGAPPIAIGPLYAPRTTQLCAAGDPICSDGGNWAAHTSYIDDGMVEQAADFAARRLQATGSEGRPPAR</sequence>
<reference evidence="6 7" key="1">
    <citation type="submission" date="2018-07" db="EMBL/GenBank/DDBJ databases">
        <title>Whole genome sequence of Mycobacterium uberis.</title>
        <authorList>
            <person name="Benjak A."/>
        </authorList>
    </citation>
    <scope>NUCLEOTIDE SEQUENCE [LARGE SCALE GENOMIC DNA]</scope>
    <source>
        <strain evidence="6 7">Jura</strain>
    </source>
</reference>
<proteinExistence type="inferred from homology"/>
<protein>
    <submittedName>
        <fullName evidence="6">Cutinase</fullName>
    </submittedName>
</protein>
<dbReference type="RefSeq" id="WP_116540504.1">
    <property type="nucleotide sequence ID" value="NZ_QAYL01000017.1"/>
</dbReference>
<keyword evidence="2" id="KW-0719">Serine esterase</keyword>
<dbReference type="Gene3D" id="3.40.50.1820">
    <property type="entry name" value="alpha/beta hydrolase"/>
    <property type="match status" value="1"/>
</dbReference>
<evidence type="ECO:0000256" key="1">
    <source>
        <dbReference type="ARBA" id="ARBA00007534"/>
    </source>
</evidence>
<evidence type="ECO:0000256" key="4">
    <source>
        <dbReference type="ARBA" id="ARBA00023157"/>
    </source>
</evidence>
<dbReference type="SUPFAM" id="SSF53474">
    <property type="entry name" value="alpha/beta-Hydrolases"/>
    <property type="match status" value="1"/>
</dbReference>
<dbReference type="Pfam" id="PF01083">
    <property type="entry name" value="Cutinase"/>
    <property type="match status" value="1"/>
</dbReference>
<organism evidence="6 7">
    <name type="scientific">Mycobacterium uberis</name>
    <dbReference type="NCBI Taxonomy" id="2162698"/>
    <lineage>
        <taxon>Bacteria</taxon>
        <taxon>Bacillati</taxon>
        <taxon>Actinomycetota</taxon>
        <taxon>Actinomycetes</taxon>
        <taxon>Mycobacteriales</taxon>
        <taxon>Mycobacteriaceae</taxon>
        <taxon>Mycobacterium</taxon>
    </lineage>
</organism>
<feature type="signal peptide" evidence="5">
    <location>
        <begin position="1"/>
        <end position="30"/>
    </location>
</feature>
<dbReference type="PANTHER" id="PTHR33630:SF9">
    <property type="entry name" value="CUTINASE 4"/>
    <property type="match status" value="1"/>
</dbReference>
<evidence type="ECO:0000313" key="6">
    <source>
        <dbReference type="EMBL" id="RFD25207.1"/>
    </source>
</evidence>
<dbReference type="OrthoDB" id="3690529at2"/>
<accession>A0A3E1HFN4</accession>
<dbReference type="GO" id="GO:0052689">
    <property type="term" value="F:carboxylic ester hydrolase activity"/>
    <property type="evidence" value="ECO:0007669"/>
    <property type="project" value="UniProtKB-KW"/>
</dbReference>
<dbReference type="SMART" id="SM01110">
    <property type="entry name" value="Cutinase"/>
    <property type="match status" value="1"/>
</dbReference>
<feature type="chain" id="PRO_5017673889" evidence="5">
    <location>
        <begin position="31"/>
        <end position="239"/>
    </location>
</feature>
<dbReference type="EMBL" id="QAYL01000017">
    <property type="protein sequence ID" value="RFD25207.1"/>
    <property type="molecule type" value="Genomic_DNA"/>
</dbReference>
<keyword evidence="7" id="KW-1185">Reference proteome</keyword>
<dbReference type="InterPro" id="IPR000675">
    <property type="entry name" value="Cutinase/axe"/>
</dbReference>
<name>A0A3E1HFN4_9MYCO</name>
<evidence type="ECO:0000256" key="5">
    <source>
        <dbReference type="SAM" id="SignalP"/>
    </source>
</evidence>
<gene>
    <name evidence="6" type="ORF">MUBE_10680</name>
</gene>
<comment type="caution">
    <text evidence="6">The sequence shown here is derived from an EMBL/GenBank/DDBJ whole genome shotgun (WGS) entry which is preliminary data.</text>
</comment>
<dbReference type="Proteomes" id="UP000258522">
    <property type="component" value="Unassembled WGS sequence"/>
</dbReference>
<evidence type="ECO:0000256" key="3">
    <source>
        <dbReference type="ARBA" id="ARBA00022801"/>
    </source>
</evidence>
<comment type="similarity">
    <text evidence="1">Belongs to the cutinase family.</text>
</comment>
<dbReference type="PANTHER" id="PTHR33630">
    <property type="entry name" value="CUTINASE RV1984C-RELATED-RELATED"/>
    <property type="match status" value="1"/>
</dbReference>
<keyword evidence="4" id="KW-1015">Disulfide bond</keyword>
<dbReference type="InterPro" id="IPR029058">
    <property type="entry name" value="AB_hydrolase_fold"/>
</dbReference>
<dbReference type="AlphaFoldDB" id="A0A3E1HFN4"/>
<keyword evidence="3" id="KW-0378">Hydrolase</keyword>
<evidence type="ECO:0000313" key="7">
    <source>
        <dbReference type="Proteomes" id="UP000258522"/>
    </source>
</evidence>
<evidence type="ECO:0000256" key="2">
    <source>
        <dbReference type="ARBA" id="ARBA00022487"/>
    </source>
</evidence>
<keyword evidence="5" id="KW-0732">Signal</keyword>